<dbReference type="AlphaFoldDB" id="A0A5C3QCU8"/>
<accession>A0A5C3QCU8</accession>
<gene>
    <name evidence="1" type="ORF">BDV98DRAFT_585130</name>
</gene>
<reference evidence="1 2" key="1">
    <citation type="journal article" date="2019" name="Nat. Ecol. Evol.">
        <title>Megaphylogeny resolves global patterns of mushroom evolution.</title>
        <authorList>
            <person name="Varga T."/>
            <person name="Krizsan K."/>
            <person name="Foldi C."/>
            <person name="Dima B."/>
            <person name="Sanchez-Garcia M."/>
            <person name="Sanchez-Ramirez S."/>
            <person name="Szollosi G.J."/>
            <person name="Szarkandi J.G."/>
            <person name="Papp V."/>
            <person name="Albert L."/>
            <person name="Andreopoulos W."/>
            <person name="Angelini C."/>
            <person name="Antonin V."/>
            <person name="Barry K.W."/>
            <person name="Bougher N.L."/>
            <person name="Buchanan P."/>
            <person name="Buyck B."/>
            <person name="Bense V."/>
            <person name="Catcheside P."/>
            <person name="Chovatia M."/>
            <person name="Cooper J."/>
            <person name="Damon W."/>
            <person name="Desjardin D."/>
            <person name="Finy P."/>
            <person name="Geml J."/>
            <person name="Haridas S."/>
            <person name="Hughes K."/>
            <person name="Justo A."/>
            <person name="Karasinski D."/>
            <person name="Kautmanova I."/>
            <person name="Kiss B."/>
            <person name="Kocsube S."/>
            <person name="Kotiranta H."/>
            <person name="LaButti K.M."/>
            <person name="Lechner B.E."/>
            <person name="Liimatainen K."/>
            <person name="Lipzen A."/>
            <person name="Lukacs Z."/>
            <person name="Mihaltcheva S."/>
            <person name="Morgado L.N."/>
            <person name="Niskanen T."/>
            <person name="Noordeloos M.E."/>
            <person name="Ohm R.A."/>
            <person name="Ortiz-Santana B."/>
            <person name="Ovrebo C."/>
            <person name="Racz N."/>
            <person name="Riley R."/>
            <person name="Savchenko A."/>
            <person name="Shiryaev A."/>
            <person name="Soop K."/>
            <person name="Spirin V."/>
            <person name="Szebenyi C."/>
            <person name="Tomsovsky M."/>
            <person name="Tulloss R.E."/>
            <person name="Uehling J."/>
            <person name="Grigoriev I.V."/>
            <person name="Vagvolgyi C."/>
            <person name="Papp T."/>
            <person name="Martin F.M."/>
            <person name="Miettinen O."/>
            <person name="Hibbett D.S."/>
            <person name="Nagy L.G."/>
        </authorList>
    </citation>
    <scope>NUCLEOTIDE SEQUENCE [LARGE SCALE GENOMIC DNA]</scope>
    <source>
        <strain evidence="1 2">CBS 309.79</strain>
    </source>
</reference>
<evidence type="ECO:0000313" key="2">
    <source>
        <dbReference type="Proteomes" id="UP000305067"/>
    </source>
</evidence>
<evidence type="ECO:0000313" key="1">
    <source>
        <dbReference type="EMBL" id="TFK98270.1"/>
    </source>
</evidence>
<dbReference type="Proteomes" id="UP000305067">
    <property type="component" value="Unassembled WGS sequence"/>
</dbReference>
<proteinExistence type="predicted"/>
<dbReference type="EMBL" id="ML178841">
    <property type="protein sequence ID" value="TFK98270.1"/>
    <property type="molecule type" value="Genomic_DNA"/>
</dbReference>
<organism evidence="1 2">
    <name type="scientific">Pterulicium gracile</name>
    <dbReference type="NCBI Taxonomy" id="1884261"/>
    <lineage>
        <taxon>Eukaryota</taxon>
        <taxon>Fungi</taxon>
        <taxon>Dikarya</taxon>
        <taxon>Basidiomycota</taxon>
        <taxon>Agaricomycotina</taxon>
        <taxon>Agaricomycetes</taxon>
        <taxon>Agaricomycetidae</taxon>
        <taxon>Agaricales</taxon>
        <taxon>Pleurotineae</taxon>
        <taxon>Pterulaceae</taxon>
        <taxon>Pterulicium</taxon>
    </lineage>
</organism>
<name>A0A5C3QCU8_9AGAR</name>
<keyword evidence="2" id="KW-1185">Reference proteome</keyword>
<protein>
    <submittedName>
        <fullName evidence="1">Uncharacterized protein</fullName>
    </submittedName>
</protein>
<sequence>MGFSPIFIRTERSLNTPSNCMSVEDVCVFRTHQKIDSYLAVATGQDSDASEDTDISAKDSDHWQTGLESIGNYPLSGCVARLQRPRAQYAKLINEKRGVFLTKSYVRLAPYFWSRSWFDGGQVESVPTSAFAQPDLTQYLRDRIQWRTGDIDIDHRTLCVWGKAHLPGPTTLLDRRFLSVRRANAWVSRGVQTHDLHHHDANNMERLRASGRTNTVDNKKDHLKACRQPMHNRAKKRNVAEFKMESTFVVTASTAMPYQCTSELWFELEIYELVKARPPTSRDNQTTMYDLAVELRLQFVATKEGKAKMPTTAGDPASYAGLNVQQKRVRLDTGNLNWNAMATNSAVVAS</sequence>